<dbReference type="InterPro" id="IPR014016">
    <property type="entry name" value="UvrD-like_ATP-bd"/>
</dbReference>
<evidence type="ECO:0000313" key="13">
    <source>
        <dbReference type="EMBL" id="RWR86775.1"/>
    </source>
</evidence>
<dbReference type="GO" id="GO:0005524">
    <property type="term" value="F:ATP binding"/>
    <property type="evidence" value="ECO:0007669"/>
    <property type="project" value="UniProtKB-UniRule"/>
</dbReference>
<comment type="catalytic activity">
    <reaction evidence="7">
        <text>Couples ATP hydrolysis with the unwinding of duplex DNA by translocating in the 3'-5' direction.</text>
        <dbReference type="EC" id="5.6.2.4"/>
    </reaction>
</comment>
<comment type="similarity">
    <text evidence="1">Belongs to the helicase family. UvrD subfamily.</text>
</comment>
<dbReference type="PANTHER" id="PTHR11070:SF61">
    <property type="entry name" value="DNA 3'-5' HELICASE"/>
    <property type="match status" value="1"/>
</dbReference>
<dbReference type="GO" id="GO:0003677">
    <property type="term" value="F:DNA binding"/>
    <property type="evidence" value="ECO:0007669"/>
    <property type="project" value="InterPro"/>
</dbReference>
<evidence type="ECO:0000256" key="8">
    <source>
        <dbReference type="ARBA" id="ARBA00034808"/>
    </source>
</evidence>
<dbReference type="EMBL" id="QPKB01000006">
    <property type="protein sequence ID" value="RWR86775.1"/>
    <property type="molecule type" value="Genomic_DNA"/>
</dbReference>
<protein>
    <recommendedName>
        <fullName evidence="8">DNA 3'-5' helicase</fullName>
        <ecNumber evidence="8">5.6.2.4</ecNumber>
    </recommendedName>
</protein>
<evidence type="ECO:0000256" key="2">
    <source>
        <dbReference type="ARBA" id="ARBA00022741"/>
    </source>
</evidence>
<dbReference type="Proteomes" id="UP000283530">
    <property type="component" value="Unassembled WGS sequence"/>
</dbReference>
<dbReference type="PROSITE" id="PS51198">
    <property type="entry name" value="UVRD_HELICASE_ATP_BIND"/>
    <property type="match status" value="1"/>
</dbReference>
<evidence type="ECO:0000256" key="5">
    <source>
        <dbReference type="ARBA" id="ARBA00022840"/>
    </source>
</evidence>
<proteinExistence type="inferred from homology"/>
<dbReference type="InterPro" id="IPR027417">
    <property type="entry name" value="P-loop_NTPase"/>
</dbReference>
<evidence type="ECO:0000256" key="9">
    <source>
        <dbReference type="ARBA" id="ARBA00048988"/>
    </source>
</evidence>
<feature type="binding site" evidence="10">
    <location>
        <begin position="284"/>
        <end position="291"/>
    </location>
    <ligand>
        <name>ATP</name>
        <dbReference type="ChEBI" id="CHEBI:30616"/>
    </ligand>
</feature>
<evidence type="ECO:0000313" key="14">
    <source>
        <dbReference type="Proteomes" id="UP000283530"/>
    </source>
</evidence>
<dbReference type="GO" id="GO:0000725">
    <property type="term" value="P:recombinational repair"/>
    <property type="evidence" value="ECO:0007669"/>
    <property type="project" value="TreeGrafter"/>
</dbReference>
<keyword evidence="14" id="KW-1185">Reference proteome</keyword>
<organism evidence="13 14">
    <name type="scientific">Cinnamomum micranthum f. kanehirae</name>
    <dbReference type="NCBI Taxonomy" id="337451"/>
    <lineage>
        <taxon>Eukaryota</taxon>
        <taxon>Viridiplantae</taxon>
        <taxon>Streptophyta</taxon>
        <taxon>Embryophyta</taxon>
        <taxon>Tracheophyta</taxon>
        <taxon>Spermatophyta</taxon>
        <taxon>Magnoliopsida</taxon>
        <taxon>Magnoliidae</taxon>
        <taxon>Laurales</taxon>
        <taxon>Lauraceae</taxon>
        <taxon>Cinnamomum</taxon>
    </lineage>
</organism>
<name>A0A3S3NUG1_9MAGN</name>
<keyword evidence="4 10" id="KW-0347">Helicase</keyword>
<dbReference type="GO" id="GO:0043138">
    <property type="term" value="F:3'-5' DNA helicase activity"/>
    <property type="evidence" value="ECO:0007669"/>
    <property type="project" value="UniProtKB-EC"/>
</dbReference>
<dbReference type="InterPro" id="IPR013986">
    <property type="entry name" value="DExx_box_DNA_helicase_dom_sf"/>
</dbReference>
<dbReference type="CDD" id="cd18807">
    <property type="entry name" value="SF1_C_UvrD"/>
    <property type="match status" value="1"/>
</dbReference>
<comment type="catalytic activity">
    <reaction evidence="9">
        <text>ATP + H2O = ADP + phosphate + H(+)</text>
        <dbReference type="Rhea" id="RHEA:13065"/>
        <dbReference type="ChEBI" id="CHEBI:15377"/>
        <dbReference type="ChEBI" id="CHEBI:15378"/>
        <dbReference type="ChEBI" id="CHEBI:30616"/>
        <dbReference type="ChEBI" id="CHEBI:43474"/>
        <dbReference type="ChEBI" id="CHEBI:456216"/>
        <dbReference type="EC" id="5.6.2.4"/>
    </reaction>
</comment>
<dbReference type="AlphaFoldDB" id="A0A3S3NUG1"/>
<accession>A0A3S3NUG1</accession>
<evidence type="ECO:0000256" key="7">
    <source>
        <dbReference type="ARBA" id="ARBA00034617"/>
    </source>
</evidence>
<dbReference type="SUPFAM" id="SSF52540">
    <property type="entry name" value="P-loop containing nucleoside triphosphate hydrolases"/>
    <property type="match status" value="1"/>
</dbReference>
<dbReference type="CDD" id="cd17932">
    <property type="entry name" value="DEXQc_UvrD"/>
    <property type="match status" value="1"/>
</dbReference>
<dbReference type="PANTHER" id="PTHR11070">
    <property type="entry name" value="UVRD / RECB / PCRA DNA HELICASE FAMILY MEMBER"/>
    <property type="match status" value="1"/>
</dbReference>
<keyword evidence="3 10" id="KW-0378">Hydrolase</keyword>
<keyword evidence="2 10" id="KW-0547">Nucleotide-binding</keyword>
<dbReference type="STRING" id="337451.A0A3S3NUG1"/>
<comment type="caution">
    <text evidence="13">The sequence shown here is derived from an EMBL/GenBank/DDBJ whole genome shotgun (WGS) entry which is preliminary data.</text>
</comment>
<dbReference type="PROSITE" id="PS51217">
    <property type="entry name" value="UVRD_HELICASE_CTER"/>
    <property type="match status" value="1"/>
</dbReference>
<dbReference type="OrthoDB" id="1470711at2759"/>
<dbReference type="Gene3D" id="1.10.10.160">
    <property type="match status" value="1"/>
</dbReference>
<reference evidence="13 14" key="1">
    <citation type="journal article" date="2019" name="Nat. Plants">
        <title>Stout camphor tree genome fills gaps in understanding of flowering plant genome evolution.</title>
        <authorList>
            <person name="Chaw S.M."/>
            <person name="Liu Y.C."/>
            <person name="Wu Y.W."/>
            <person name="Wang H.Y."/>
            <person name="Lin C.I."/>
            <person name="Wu C.S."/>
            <person name="Ke H.M."/>
            <person name="Chang L.Y."/>
            <person name="Hsu C.Y."/>
            <person name="Yang H.T."/>
            <person name="Sudianto E."/>
            <person name="Hsu M.H."/>
            <person name="Wu K.P."/>
            <person name="Wang L.N."/>
            <person name="Leebens-Mack J.H."/>
            <person name="Tsai I.J."/>
        </authorList>
    </citation>
    <scope>NUCLEOTIDE SEQUENCE [LARGE SCALE GENOMIC DNA]</scope>
    <source>
        <strain evidence="14">cv. Chaw 1501</strain>
        <tissue evidence="13">Young leaves</tissue>
    </source>
</reference>
<sequence length="1158" mass="129875">MNKENVSVTPIIHTRGITKEQRARITQNFRAAKARLTCKRPYEATVITRENNGDNEAKSVDQFSISKISRPPLMEIQINRDSPVSLKGVDLLKTDYSNKSNKKWSICSSDGSVHLEADNRGITTERVCSSEYVITPLKKDSEERSSSEAYCTPSALDEDFDETLLKEIDALCEQQSTAKKERQGSFNDVSVEVGHNLCDESSSGVSGHLESATEEKLLGDESMAGTSMAEPEEGSGSFQAAEGGCMLEGSSGTLGAYSKYIQSLNEMQQEAACCDISTPLMIVAGPGSGKTSTMVGRVLTLLKKGIAPTNILAMTFTTAAASEMRERIGAVTGKSIAKDLTISTFHSFCLQLCRSHAEKLGRTSEFLIYGHGQQRRAVIEAVRLMENAQKSGQTCDALKLESGIIGHANYLRDKSKRWQKFVTQAKASGKTPEECRKMGDEIGASILGNYNEILRSCNALDYHDFISSAVMLLTDFPEVYSECQDKWKAILVDEFQDTSSMQYSLLRILASHNHVTVVGDDDQSIFSFNGADICGFDSFRKDFPAHKEVRLSKNYRSTRCIVEAASSLIHNNAKRCQLKQFHTDNYSGCKITVKECNNEDAQCAFVVDKILEYTSGSSDSDPTCSFGNIAILYRRQVSGKPFQTSFRNRKIPFNVHGVAFYRKKVIKAIMAMLRTTLPGCDDGPFRQVFKVLLPGEKEEKKRVVDYIDKISTTRKCSFVSAAGDIFGAKISGTFKRSQLTQGRKVLCTLDMITKLVQREQSISAVITSVTNILPQKYLLEQRAVVNVEAGKLLNEDNDIRSVLQYLLDDVSDFLSTHFSDREVDRECTIEARGCGNVLKAFIDYISARESENFRFRRRDNKNSVTLTTIHQSKGLEWDTVFIVKANESEIPLLHEFNGVVEDGSTLEEERRLLYVAMTRARKKLYILYVTVDSNWQLLQPSRFLKEIPAHLVEVQSELTRKELQENPRDLLKRMDPSTDVSGDEPSLGAHGPIVQVDEVVSNDSIELAEASNGNSFLRRFNVEDRSVVSHLFHQWAKKQAFQDPKRLLHKVGFVIDERLRVKTCKNKDVLRALKSCLSGDEAVHYAHYVLRWEQIPPDKRAHLMREKQEHFQKQRIENSMNSSAATPKQIVYLQNLGCTIVPTSRLHASHLIEQYKSL</sequence>
<dbReference type="Pfam" id="PF13361">
    <property type="entry name" value="UvrD_C"/>
    <property type="match status" value="1"/>
</dbReference>
<evidence type="ECO:0000256" key="1">
    <source>
        <dbReference type="ARBA" id="ARBA00009922"/>
    </source>
</evidence>
<dbReference type="Gene3D" id="1.10.486.10">
    <property type="entry name" value="PCRA, domain 4"/>
    <property type="match status" value="1"/>
</dbReference>
<dbReference type="Pfam" id="PF00580">
    <property type="entry name" value="UvrD-helicase"/>
    <property type="match status" value="1"/>
</dbReference>
<feature type="domain" description="UvrD-like helicase ATP-binding" evidence="11">
    <location>
        <begin position="263"/>
        <end position="558"/>
    </location>
</feature>
<evidence type="ECO:0000256" key="10">
    <source>
        <dbReference type="PROSITE-ProRule" id="PRU00560"/>
    </source>
</evidence>
<dbReference type="InterPro" id="IPR000212">
    <property type="entry name" value="DNA_helicase_UvrD/REP"/>
</dbReference>
<evidence type="ECO:0000256" key="4">
    <source>
        <dbReference type="ARBA" id="ARBA00022806"/>
    </source>
</evidence>
<evidence type="ECO:0000256" key="6">
    <source>
        <dbReference type="ARBA" id="ARBA00023235"/>
    </source>
</evidence>
<dbReference type="FunFam" id="1.10.10.160:FF:000007">
    <property type="entry name" value="p-loop containing nucleoside triphosphate hydrolase superfamily protein"/>
    <property type="match status" value="1"/>
</dbReference>
<dbReference type="InterPro" id="IPR014017">
    <property type="entry name" value="DNA_helicase_UvrD-like_C"/>
</dbReference>
<dbReference type="GO" id="GO:0016787">
    <property type="term" value="F:hydrolase activity"/>
    <property type="evidence" value="ECO:0007669"/>
    <property type="project" value="UniProtKB-UniRule"/>
</dbReference>
<evidence type="ECO:0000259" key="11">
    <source>
        <dbReference type="PROSITE" id="PS51198"/>
    </source>
</evidence>
<feature type="domain" description="UvrD-like helicase C-terminal" evidence="12">
    <location>
        <begin position="559"/>
        <end position="874"/>
    </location>
</feature>
<evidence type="ECO:0000259" key="12">
    <source>
        <dbReference type="PROSITE" id="PS51217"/>
    </source>
</evidence>
<evidence type="ECO:0000256" key="3">
    <source>
        <dbReference type="ARBA" id="ARBA00022801"/>
    </source>
</evidence>
<gene>
    <name evidence="13" type="ORF">CKAN_01569000</name>
</gene>
<keyword evidence="6" id="KW-0413">Isomerase</keyword>
<dbReference type="Gene3D" id="3.40.50.300">
    <property type="entry name" value="P-loop containing nucleotide triphosphate hydrolases"/>
    <property type="match status" value="2"/>
</dbReference>
<dbReference type="EC" id="5.6.2.4" evidence="8"/>
<keyword evidence="5 10" id="KW-0067">ATP-binding</keyword>
<dbReference type="GO" id="GO:0005634">
    <property type="term" value="C:nucleus"/>
    <property type="evidence" value="ECO:0007669"/>
    <property type="project" value="TreeGrafter"/>
</dbReference>